<evidence type="ECO:0000256" key="2">
    <source>
        <dbReference type="SAM" id="MobiDB-lite"/>
    </source>
</evidence>
<dbReference type="OMA" id="PKFQQEK"/>
<accession>F0ZND8</accession>
<dbReference type="eggNOG" id="KOG0811">
    <property type="taxonomic scope" value="Eukaryota"/>
</dbReference>
<feature type="transmembrane region" description="Helical" evidence="3">
    <location>
        <begin position="271"/>
        <end position="295"/>
    </location>
</feature>
<reference evidence="6" key="1">
    <citation type="journal article" date="2011" name="Genome Biol.">
        <title>Comparative genomics of the social amoebae Dictyostelium discoideum and Dictyostelium purpureum.</title>
        <authorList>
            <consortium name="US DOE Joint Genome Institute (JGI-PGF)"/>
            <person name="Sucgang R."/>
            <person name="Kuo A."/>
            <person name="Tian X."/>
            <person name="Salerno W."/>
            <person name="Parikh A."/>
            <person name="Feasley C.L."/>
            <person name="Dalin E."/>
            <person name="Tu H."/>
            <person name="Huang E."/>
            <person name="Barry K."/>
            <person name="Lindquist E."/>
            <person name="Shapiro H."/>
            <person name="Bruce D."/>
            <person name="Schmutz J."/>
            <person name="Salamov A."/>
            <person name="Fey P."/>
            <person name="Gaudet P."/>
            <person name="Anjard C."/>
            <person name="Babu M.M."/>
            <person name="Basu S."/>
            <person name="Bushmanova Y."/>
            <person name="van der Wel H."/>
            <person name="Katoh-Kurasawa M."/>
            <person name="Dinh C."/>
            <person name="Coutinho P.M."/>
            <person name="Saito T."/>
            <person name="Elias M."/>
            <person name="Schaap P."/>
            <person name="Kay R.R."/>
            <person name="Henrissat B."/>
            <person name="Eichinger L."/>
            <person name="Rivero F."/>
            <person name="Putnam N.H."/>
            <person name="West C.M."/>
            <person name="Loomis W.F."/>
            <person name="Chisholm R.L."/>
            <person name="Shaulsky G."/>
            <person name="Strassmann J.E."/>
            <person name="Queller D.C."/>
            <person name="Kuspa A."/>
            <person name="Grigoriev I.V."/>
        </authorList>
    </citation>
    <scope>NUCLEOTIDE SEQUENCE [LARGE SCALE GENOMIC DNA]</scope>
    <source>
        <strain evidence="6">QSDP1</strain>
    </source>
</reference>
<feature type="region of interest" description="Disordered" evidence="2">
    <location>
        <begin position="105"/>
        <end position="174"/>
    </location>
</feature>
<dbReference type="GO" id="GO:0006886">
    <property type="term" value="P:intracellular protein transport"/>
    <property type="evidence" value="ECO:0000318"/>
    <property type="project" value="GO_Central"/>
</dbReference>
<keyword evidence="6" id="KW-1185">Reference proteome</keyword>
<organism evidence="5 6">
    <name type="scientific">Dictyostelium purpureum</name>
    <name type="common">Slime mold</name>
    <dbReference type="NCBI Taxonomy" id="5786"/>
    <lineage>
        <taxon>Eukaryota</taxon>
        <taxon>Amoebozoa</taxon>
        <taxon>Evosea</taxon>
        <taxon>Eumycetozoa</taxon>
        <taxon>Dictyostelia</taxon>
        <taxon>Dictyosteliales</taxon>
        <taxon>Dictyosteliaceae</taxon>
        <taxon>Dictyostelium</taxon>
    </lineage>
</organism>
<dbReference type="GeneID" id="10499604"/>
<feature type="compositionally biased region" description="Low complexity" evidence="2">
    <location>
        <begin position="122"/>
        <end position="161"/>
    </location>
</feature>
<dbReference type="Pfam" id="PF14523">
    <property type="entry name" value="Syntaxin_2"/>
    <property type="match status" value="1"/>
</dbReference>
<dbReference type="InterPro" id="IPR006011">
    <property type="entry name" value="Syntaxin_N"/>
</dbReference>
<dbReference type="PANTHER" id="PTHR19957:SF78">
    <property type="entry name" value="SYNTAXIN-7B-RELATED"/>
    <property type="match status" value="1"/>
</dbReference>
<dbReference type="GO" id="GO:0012505">
    <property type="term" value="C:endomembrane system"/>
    <property type="evidence" value="ECO:0000318"/>
    <property type="project" value="GO_Central"/>
</dbReference>
<dbReference type="FunFam" id="1.20.5.110:FF:000096">
    <property type="entry name" value="QA-SNARE protein putative"/>
    <property type="match status" value="1"/>
</dbReference>
<dbReference type="SMART" id="SM00397">
    <property type="entry name" value="t_SNARE"/>
    <property type="match status" value="1"/>
</dbReference>
<evidence type="ECO:0000256" key="1">
    <source>
        <dbReference type="ARBA" id="ARBA00009063"/>
    </source>
</evidence>
<dbReference type="FunCoup" id="F0ZND8">
    <property type="interactions" value="580"/>
</dbReference>
<comment type="similarity">
    <text evidence="1">Belongs to the syntaxin family.</text>
</comment>
<feature type="compositionally biased region" description="Polar residues" evidence="2">
    <location>
        <begin position="109"/>
        <end position="121"/>
    </location>
</feature>
<dbReference type="InterPro" id="IPR045242">
    <property type="entry name" value="Syntaxin"/>
</dbReference>
<dbReference type="EMBL" id="GL871093">
    <property type="protein sequence ID" value="EGC34546.1"/>
    <property type="molecule type" value="Genomic_DNA"/>
</dbReference>
<dbReference type="PANTHER" id="PTHR19957">
    <property type="entry name" value="SYNTAXIN"/>
    <property type="match status" value="1"/>
</dbReference>
<keyword evidence="3" id="KW-0472">Membrane</keyword>
<evidence type="ECO:0000259" key="4">
    <source>
        <dbReference type="PROSITE" id="PS50192"/>
    </source>
</evidence>
<dbReference type="GO" id="GO:0000149">
    <property type="term" value="F:SNARE binding"/>
    <property type="evidence" value="ECO:0000318"/>
    <property type="project" value="GO_Central"/>
</dbReference>
<dbReference type="GO" id="GO:0048278">
    <property type="term" value="P:vesicle docking"/>
    <property type="evidence" value="ECO:0000318"/>
    <property type="project" value="GO_Central"/>
</dbReference>
<dbReference type="STRING" id="5786.F0ZND8"/>
<keyword evidence="3" id="KW-1133">Transmembrane helix</keyword>
<feature type="domain" description="T-SNARE coiled-coil homology" evidence="4">
    <location>
        <begin position="198"/>
        <end position="260"/>
    </location>
</feature>
<evidence type="ECO:0000256" key="3">
    <source>
        <dbReference type="SAM" id="Phobius"/>
    </source>
</evidence>
<dbReference type="GO" id="GO:0006888">
    <property type="term" value="P:endoplasmic reticulum to Golgi vesicle-mediated transport"/>
    <property type="evidence" value="ECO:0000318"/>
    <property type="project" value="GO_Central"/>
</dbReference>
<gene>
    <name evidence="5" type="ORF">DICPUDRAFT_153236</name>
</gene>
<dbReference type="SUPFAM" id="SSF47661">
    <property type="entry name" value="t-snare proteins"/>
    <property type="match status" value="1"/>
</dbReference>
<dbReference type="Gene3D" id="1.20.5.110">
    <property type="match status" value="1"/>
</dbReference>
<protein>
    <recommendedName>
        <fullName evidence="4">t-SNARE coiled-coil homology domain-containing protein</fullName>
    </recommendedName>
</protein>
<dbReference type="GO" id="GO:0000139">
    <property type="term" value="C:Golgi membrane"/>
    <property type="evidence" value="ECO:0000318"/>
    <property type="project" value="GO_Central"/>
</dbReference>
<dbReference type="AlphaFoldDB" id="F0ZND8"/>
<sequence length="300" mass="34229">MTDRSPLLGNNNNNNDIISRLTQFFADLSDFEKSIRDYGTGRDTTTFRAAIHKKKLVLGEDLKIMTQQIKQLPSSKLQKFQQEKIIKQFKEGQMKFEELLNLSNRKENQSQPITPIQNTDSGYNNNNNNGGYGYNNNNNNNNNNFGNNNNNNRNNGYGNVNTRGGFGNTYQQEQPTYDDDVDRLEQVLEETDDQEFYNRIVDERNAQTKELVKEVAIISDIMKDISGLVEEQRVMLEQADDNVGKADIAVEDSVQELEKAYVYKSSARKKIIILMVCLGCTFAAVGVFLAIYYGLIKKKK</sequence>
<keyword evidence="3" id="KW-0812">Transmembrane</keyword>
<dbReference type="PROSITE" id="PS50192">
    <property type="entry name" value="T_SNARE"/>
    <property type="match status" value="1"/>
</dbReference>
<dbReference type="GO" id="GO:0006906">
    <property type="term" value="P:vesicle fusion"/>
    <property type="evidence" value="ECO:0000318"/>
    <property type="project" value="GO_Central"/>
</dbReference>
<dbReference type="KEGG" id="dpp:DICPUDRAFT_153236"/>
<dbReference type="Pfam" id="PF05739">
    <property type="entry name" value="SNARE"/>
    <property type="match status" value="1"/>
</dbReference>
<dbReference type="VEuPathDB" id="AmoebaDB:DICPUDRAFT_153236"/>
<dbReference type="RefSeq" id="XP_003288922.1">
    <property type="nucleotide sequence ID" value="XM_003288874.1"/>
</dbReference>
<dbReference type="GO" id="GO:0031201">
    <property type="term" value="C:SNARE complex"/>
    <property type="evidence" value="ECO:0000318"/>
    <property type="project" value="GO_Central"/>
</dbReference>
<name>F0ZND8_DICPU</name>
<dbReference type="InParanoid" id="F0ZND8"/>
<proteinExistence type="inferred from homology"/>
<dbReference type="GO" id="GO:0005484">
    <property type="term" value="F:SNAP receptor activity"/>
    <property type="evidence" value="ECO:0000318"/>
    <property type="project" value="GO_Central"/>
</dbReference>
<evidence type="ECO:0000313" key="6">
    <source>
        <dbReference type="Proteomes" id="UP000001064"/>
    </source>
</evidence>
<dbReference type="InterPro" id="IPR000727">
    <property type="entry name" value="T_SNARE_dom"/>
</dbReference>
<dbReference type="Proteomes" id="UP000001064">
    <property type="component" value="Unassembled WGS sequence"/>
</dbReference>
<dbReference type="InterPro" id="IPR010989">
    <property type="entry name" value="SNARE"/>
</dbReference>
<dbReference type="OrthoDB" id="364348at2759"/>
<evidence type="ECO:0000313" key="5">
    <source>
        <dbReference type="EMBL" id="EGC34546.1"/>
    </source>
</evidence>